<dbReference type="SMART" id="SM00326">
    <property type="entry name" value="SH3"/>
    <property type="match status" value="2"/>
</dbReference>
<reference evidence="11 12" key="1">
    <citation type="submission" date="2019-07" db="EMBL/GenBank/DDBJ databases">
        <title>Rhodotorula toruloides NBRC10032 genome sequencing.</title>
        <authorList>
            <person name="Shida Y."/>
            <person name="Takaku H."/>
            <person name="Ogasawara W."/>
            <person name="Mori K."/>
        </authorList>
    </citation>
    <scope>NUCLEOTIDE SEQUENCE [LARGE SCALE GENOMIC DNA]</scope>
    <source>
        <strain evidence="11 12">NBRC10032</strain>
    </source>
</reference>
<feature type="domain" description="Thioredoxin" evidence="9">
    <location>
        <begin position="3"/>
        <end position="135"/>
    </location>
</feature>
<dbReference type="PANTHER" id="PTHR15735">
    <property type="entry name" value="FCH AND DOUBLE SH3 DOMAINS PROTEIN"/>
    <property type="match status" value="1"/>
</dbReference>
<dbReference type="InterPro" id="IPR011679">
    <property type="entry name" value="ERp29_C"/>
</dbReference>
<dbReference type="InterPro" id="IPR027267">
    <property type="entry name" value="AH/BAR_dom_sf"/>
</dbReference>
<dbReference type="GO" id="GO:0005783">
    <property type="term" value="C:endoplasmic reticulum"/>
    <property type="evidence" value="ECO:0007669"/>
    <property type="project" value="InterPro"/>
</dbReference>
<evidence type="ECO:0000256" key="6">
    <source>
        <dbReference type="SAM" id="SignalP"/>
    </source>
</evidence>
<dbReference type="InterPro" id="IPR031160">
    <property type="entry name" value="F_BAR_dom"/>
</dbReference>
<evidence type="ECO:0000313" key="12">
    <source>
        <dbReference type="Proteomes" id="UP000321518"/>
    </source>
</evidence>
<feature type="domain" description="SH3" evidence="7">
    <location>
        <begin position="780"/>
        <end position="842"/>
    </location>
</feature>
<dbReference type="InterPro" id="IPR036028">
    <property type="entry name" value="SH3-like_dom_sf"/>
</dbReference>
<dbReference type="Gene3D" id="2.30.30.40">
    <property type="entry name" value="SH3 Domains"/>
    <property type="match status" value="2"/>
</dbReference>
<dbReference type="SUPFAM" id="SSF50044">
    <property type="entry name" value="SH3-domain"/>
    <property type="match status" value="2"/>
</dbReference>
<keyword evidence="1 4" id="KW-0728">SH3 domain</keyword>
<dbReference type="InterPro" id="IPR002219">
    <property type="entry name" value="PKC_DAG/PE"/>
</dbReference>
<evidence type="ECO:0000256" key="4">
    <source>
        <dbReference type="PROSITE-ProRule" id="PRU00192"/>
    </source>
</evidence>
<dbReference type="GO" id="GO:0046872">
    <property type="term" value="F:metal ion binding"/>
    <property type="evidence" value="ECO:0007669"/>
    <property type="project" value="UniProtKB-KW"/>
</dbReference>
<dbReference type="Pfam" id="PF00130">
    <property type="entry name" value="C1_1"/>
    <property type="match status" value="1"/>
</dbReference>
<dbReference type="PROSITE" id="PS51741">
    <property type="entry name" value="F_BAR"/>
    <property type="match status" value="1"/>
</dbReference>
<accession>A0A511KLZ5</accession>
<feature type="domain" description="F-BAR" evidence="10">
    <location>
        <begin position="338"/>
        <end position="605"/>
    </location>
</feature>
<evidence type="ECO:0000313" key="11">
    <source>
        <dbReference type="EMBL" id="GEM11357.1"/>
    </source>
</evidence>
<sequence length="916" mass="97849">MKLSIAALAALFAVLPTAFAGLEDARYSTVLTPSNFDGVIASQSEGTLVAFFAPWFSLEPVWTKIAEAFDGDDRCKVAHFNADDAAARPLASKYGVSGFPTIKFIAPPSKGGQAEAYQGPRTEQAFLEFLNEHCGTHKLPGGLLSDLAGRIPSLDSLAASYLLPTATRPSILESASAIVSSLTSASSSDQLANYYVKVMNRFKDVADASGVDEARTWVEKERVRLGKIASKRGQVAIKKLEEARMKQNILAAFASASASASSLSSVASATASSLSSAGSSAASVVSNSASSSASVASGSASSFAAEATDSATSLASEASKTVGSVVDEASATVAIARTSSSLTLLPTPHSLPDSVPLVHGRTTTHLALLPAFAHFLSTLTTLQRDFSQKASSHIGSFRVQIARSASERGGEAASLERAMSGVLEQVDLMSREVGECAEKVAKEVAARLDEVGGRFDAVRKKHHSFYGQLMTQRDKAYEKRDRSRAAYFSACETLESARQKKTSAKEGRDTEKATRSYDQAYEEMLLAKDQYLLDIDMANVAKQRIYEVHLPMLHDEFQSLEASGIRQLEDLLGRVLAIQQDSGEKFLQAVGKAKEVLSVVDIEADQQKFVDQHSATLTAAYEHPIDLGFEECPVWHDTDDFATTPAAITYLQNVKVKALTRVGEISPAIETKRRDIAGLRNLRETYEQAKGLGGDTVAVIENLYNITHETTLLELQQSELQASVELIDATLGDDASSDLRPHEFKSSSFVTPSTCAVCESSVWGKGMSCKKCNMAVHVKCELKTATLLYPYEAQSSFELSVEAGAVVEVVDPEDENGWVKVRMPADGRVGLVPASYIQLGGAVVSGSAGGAPTTAAGGQKARALYAYSPQTGDELALVEGELLELTRVGMDFGEGWAEAVKDGRRGIVPASYIQLM</sequence>
<dbReference type="InterPro" id="IPR036249">
    <property type="entry name" value="Thioredoxin-like_sf"/>
</dbReference>
<comment type="caution">
    <text evidence="11">The sequence shown here is derived from an EMBL/GenBank/DDBJ whole genome shotgun (WGS) entry which is preliminary data.</text>
</comment>
<feature type="domain" description="SH3" evidence="7">
    <location>
        <begin position="856"/>
        <end position="916"/>
    </location>
</feature>
<evidence type="ECO:0000259" key="7">
    <source>
        <dbReference type="PROSITE" id="PS50002"/>
    </source>
</evidence>
<evidence type="ECO:0000259" key="9">
    <source>
        <dbReference type="PROSITE" id="PS51352"/>
    </source>
</evidence>
<keyword evidence="5" id="KW-0175">Coiled coil</keyword>
<dbReference type="SUPFAM" id="SSF57889">
    <property type="entry name" value="Cysteine-rich domain"/>
    <property type="match status" value="1"/>
</dbReference>
<evidence type="ECO:0000256" key="1">
    <source>
        <dbReference type="ARBA" id="ARBA00022443"/>
    </source>
</evidence>
<dbReference type="SUPFAM" id="SSF103657">
    <property type="entry name" value="BAR/IMD domain-like"/>
    <property type="match status" value="1"/>
</dbReference>
<keyword evidence="3" id="KW-0862">Zinc</keyword>
<dbReference type="Pfam" id="PF00085">
    <property type="entry name" value="Thioredoxin"/>
    <property type="match status" value="1"/>
</dbReference>
<dbReference type="CDD" id="cd20824">
    <property type="entry name" value="C1_SpBZZ1-like"/>
    <property type="match status" value="1"/>
</dbReference>
<evidence type="ECO:0000259" key="10">
    <source>
        <dbReference type="PROSITE" id="PS51741"/>
    </source>
</evidence>
<dbReference type="InterPro" id="IPR046349">
    <property type="entry name" value="C1-like_sf"/>
</dbReference>
<feature type="domain" description="Phorbol-ester/DAG-type" evidence="8">
    <location>
        <begin position="741"/>
        <end position="788"/>
    </location>
</feature>
<dbReference type="SUPFAM" id="SSF52833">
    <property type="entry name" value="Thioredoxin-like"/>
    <property type="match status" value="1"/>
</dbReference>
<dbReference type="InterPro" id="IPR036356">
    <property type="entry name" value="ERp29_C_sf"/>
</dbReference>
<dbReference type="Gene3D" id="3.30.60.20">
    <property type="match status" value="1"/>
</dbReference>
<dbReference type="PROSITE" id="PS50081">
    <property type="entry name" value="ZF_DAG_PE_2"/>
    <property type="match status" value="1"/>
</dbReference>
<dbReference type="Gene3D" id="1.20.1270.60">
    <property type="entry name" value="Arfaptin homology (AH) domain/BAR domain"/>
    <property type="match status" value="1"/>
</dbReference>
<dbReference type="SUPFAM" id="SSF47933">
    <property type="entry name" value="ERP29 C domain-like"/>
    <property type="match status" value="1"/>
</dbReference>
<keyword evidence="6" id="KW-0732">Signal</keyword>
<dbReference type="GO" id="GO:0030833">
    <property type="term" value="P:regulation of actin filament polymerization"/>
    <property type="evidence" value="ECO:0007669"/>
    <property type="project" value="TreeGrafter"/>
</dbReference>
<dbReference type="Gene3D" id="3.40.30.10">
    <property type="entry name" value="Glutaredoxin"/>
    <property type="match status" value="1"/>
</dbReference>
<dbReference type="InterPro" id="IPR013766">
    <property type="entry name" value="Thioredoxin_domain"/>
</dbReference>
<evidence type="ECO:0000256" key="5">
    <source>
        <dbReference type="PROSITE-ProRule" id="PRU01077"/>
    </source>
</evidence>
<feature type="signal peptide" evidence="6">
    <location>
        <begin position="1"/>
        <end position="20"/>
    </location>
</feature>
<gene>
    <name evidence="11" type="ORF">Rt10032_c14g5374</name>
</gene>
<dbReference type="Pfam" id="PF14604">
    <property type="entry name" value="SH3_9"/>
    <property type="match status" value="2"/>
</dbReference>
<dbReference type="InterPro" id="IPR001452">
    <property type="entry name" value="SH3_domain"/>
</dbReference>
<proteinExistence type="predicted"/>
<dbReference type="OrthoDB" id="8783038at2759"/>
<dbReference type="EMBL" id="BJWK01000014">
    <property type="protein sequence ID" value="GEM11357.1"/>
    <property type="molecule type" value="Genomic_DNA"/>
</dbReference>
<dbReference type="Gene3D" id="1.20.1150.12">
    <property type="entry name" value="Endoplasmic reticulum resident protein 29, C-terminal domain"/>
    <property type="match status" value="1"/>
</dbReference>
<dbReference type="PROSITE" id="PS51352">
    <property type="entry name" value="THIOREDOXIN_2"/>
    <property type="match status" value="1"/>
</dbReference>
<feature type="chain" id="PRO_5021734625" evidence="6">
    <location>
        <begin position="21"/>
        <end position="916"/>
    </location>
</feature>
<name>A0A511KLZ5_RHOTO</name>
<keyword evidence="2" id="KW-0479">Metal-binding</keyword>
<evidence type="ECO:0000259" key="8">
    <source>
        <dbReference type="PROSITE" id="PS50081"/>
    </source>
</evidence>
<evidence type="ECO:0000256" key="2">
    <source>
        <dbReference type="ARBA" id="ARBA00022723"/>
    </source>
</evidence>
<dbReference type="Pfam" id="PF07749">
    <property type="entry name" value="ERp29"/>
    <property type="match status" value="1"/>
</dbReference>
<protein>
    <submittedName>
        <fullName evidence="11">Uncharacterized protein</fullName>
    </submittedName>
</protein>
<dbReference type="SMART" id="SM00109">
    <property type="entry name" value="C1"/>
    <property type="match status" value="1"/>
</dbReference>
<dbReference type="AlphaFoldDB" id="A0A511KLZ5"/>
<dbReference type="PROSITE" id="PS50002">
    <property type="entry name" value="SH3"/>
    <property type="match status" value="2"/>
</dbReference>
<dbReference type="Proteomes" id="UP000321518">
    <property type="component" value="Unassembled WGS sequence"/>
</dbReference>
<dbReference type="PANTHER" id="PTHR15735:SF21">
    <property type="entry name" value="PROTEIN NERVOUS WRECK"/>
    <property type="match status" value="1"/>
</dbReference>
<evidence type="ECO:0000256" key="3">
    <source>
        <dbReference type="ARBA" id="ARBA00022833"/>
    </source>
</evidence>
<organism evidence="11 12">
    <name type="scientific">Rhodotorula toruloides</name>
    <name type="common">Yeast</name>
    <name type="synonym">Rhodosporidium toruloides</name>
    <dbReference type="NCBI Taxonomy" id="5286"/>
    <lineage>
        <taxon>Eukaryota</taxon>
        <taxon>Fungi</taxon>
        <taxon>Dikarya</taxon>
        <taxon>Basidiomycota</taxon>
        <taxon>Pucciniomycotina</taxon>
        <taxon>Microbotryomycetes</taxon>
        <taxon>Sporidiobolales</taxon>
        <taxon>Sporidiobolaceae</taxon>
        <taxon>Rhodotorula</taxon>
    </lineage>
</organism>